<evidence type="ECO:0000313" key="3">
    <source>
        <dbReference type="Proteomes" id="UP000515292"/>
    </source>
</evidence>
<feature type="chain" id="PRO_5028988064" description="Outer membrane protein beta-barrel domain-containing protein" evidence="1">
    <location>
        <begin position="20"/>
        <end position="262"/>
    </location>
</feature>
<dbReference type="RefSeq" id="WP_182296278.1">
    <property type="nucleotide sequence ID" value="NZ_CP059851.1"/>
</dbReference>
<evidence type="ECO:0008006" key="4">
    <source>
        <dbReference type="Google" id="ProtNLM"/>
    </source>
</evidence>
<evidence type="ECO:0000256" key="1">
    <source>
        <dbReference type="SAM" id="SignalP"/>
    </source>
</evidence>
<dbReference type="Proteomes" id="UP000515292">
    <property type="component" value="Chromosome"/>
</dbReference>
<protein>
    <recommendedName>
        <fullName evidence="4">Outer membrane protein beta-barrel domain-containing protein</fullName>
    </recommendedName>
</protein>
<accession>A0A7G5IHT5</accession>
<evidence type="ECO:0000313" key="2">
    <source>
        <dbReference type="EMBL" id="QMW22927.1"/>
    </source>
</evidence>
<gene>
    <name evidence="2" type="ORF">H3309_16815</name>
</gene>
<keyword evidence="3" id="KW-1185">Reference proteome</keyword>
<dbReference type="EMBL" id="CP059851">
    <property type="protein sequence ID" value="QMW22927.1"/>
    <property type="molecule type" value="Genomic_DNA"/>
</dbReference>
<name>A0A7G5IHT5_9SPHN</name>
<organism evidence="2 3">
    <name type="scientific">Sandaracinobacteroides saxicola</name>
    <dbReference type="NCBI Taxonomy" id="2759707"/>
    <lineage>
        <taxon>Bacteria</taxon>
        <taxon>Pseudomonadati</taxon>
        <taxon>Pseudomonadota</taxon>
        <taxon>Alphaproteobacteria</taxon>
        <taxon>Sphingomonadales</taxon>
        <taxon>Sphingosinicellaceae</taxon>
        <taxon>Sandaracinobacteroides</taxon>
    </lineage>
</organism>
<proteinExistence type="predicted"/>
<dbReference type="KEGG" id="sand:H3309_16815"/>
<reference evidence="2 3" key="1">
    <citation type="submission" date="2020-07" db="EMBL/GenBank/DDBJ databases">
        <title>Complete genome sequence for Sandaracinobacter sp. M6.</title>
        <authorList>
            <person name="Tang Y."/>
            <person name="Liu Q."/>
            <person name="Guo Z."/>
            <person name="Lei P."/>
            <person name="Huang B."/>
        </authorList>
    </citation>
    <scope>NUCLEOTIDE SEQUENCE [LARGE SCALE GENOMIC DNA]</scope>
    <source>
        <strain evidence="2 3">M6</strain>
    </source>
</reference>
<dbReference type="AlphaFoldDB" id="A0A7G5IHT5"/>
<sequence>MVRLPAMIAALVLAAPAAAEDGSASDGGWTFNLVPYLWLSGSDATVSHPGFPVEVKASTSFGEIFRKLDVGAMVALEGRRGRWGFLLDGLYAKLSDEATVGVPQLGGLPLTAAIGLRTFTGLAAVQYRAVDDGTGSLDIVAGPRFWSYRTRIDASLPAGLPLPPGIPPTYGRAETLHWVDAMAGAKAVVHLAPRLTLNAHAMFGAGGSRFSSDSLLAFGVAAGRNVSLLAGYRYLSANVRRDSGLAADMSMHGPIVGAGIRF</sequence>
<feature type="signal peptide" evidence="1">
    <location>
        <begin position="1"/>
        <end position="19"/>
    </location>
</feature>
<keyword evidence="1" id="KW-0732">Signal</keyword>